<dbReference type="Proteomes" id="UP000504634">
    <property type="component" value="Unplaced"/>
</dbReference>
<evidence type="ECO:0000313" key="3">
    <source>
        <dbReference type="RefSeq" id="XP_030372086.1"/>
    </source>
</evidence>
<dbReference type="PANTHER" id="PTHR33324:SF2">
    <property type="entry name" value="MYB_SANT-LIKE DNA-BINDING DOMAIN-CONTAINING PROTEIN"/>
    <property type="match status" value="1"/>
</dbReference>
<feature type="compositionally biased region" description="Polar residues" evidence="1">
    <location>
        <begin position="171"/>
        <end position="183"/>
    </location>
</feature>
<accession>A0A6J2T581</accession>
<name>A0A6J2T581_DROLE</name>
<evidence type="ECO:0000313" key="2">
    <source>
        <dbReference type="Proteomes" id="UP000504634"/>
    </source>
</evidence>
<protein>
    <submittedName>
        <fullName evidence="3">Uncharacterized protein LOC115622320</fullName>
    </submittedName>
</protein>
<feature type="compositionally biased region" description="Basic and acidic residues" evidence="1">
    <location>
        <begin position="18"/>
        <end position="28"/>
    </location>
</feature>
<dbReference type="RefSeq" id="XP_030372086.1">
    <property type="nucleotide sequence ID" value="XM_030516226.1"/>
</dbReference>
<feature type="region of interest" description="Disordered" evidence="1">
    <location>
        <begin position="18"/>
        <end position="49"/>
    </location>
</feature>
<feature type="region of interest" description="Disordered" evidence="1">
    <location>
        <begin position="171"/>
        <end position="198"/>
    </location>
</feature>
<dbReference type="PANTHER" id="PTHR33324">
    <property type="entry name" value="EXPRESSED PROTEIN"/>
    <property type="match status" value="1"/>
</dbReference>
<gene>
    <name evidence="3" type="primary">LOC115622320</name>
</gene>
<keyword evidence="2" id="KW-1185">Reference proteome</keyword>
<dbReference type="AlphaFoldDB" id="A0A6J2T581"/>
<dbReference type="GeneID" id="115622320"/>
<reference evidence="3" key="1">
    <citation type="submission" date="2025-08" db="UniProtKB">
        <authorList>
            <consortium name="RefSeq"/>
        </authorList>
    </citation>
    <scope>IDENTIFICATION</scope>
    <source>
        <strain evidence="3">11010-0011.00</strain>
        <tissue evidence="3">Whole body</tissue>
    </source>
</reference>
<evidence type="ECO:0000256" key="1">
    <source>
        <dbReference type="SAM" id="MobiDB-lite"/>
    </source>
</evidence>
<dbReference type="OrthoDB" id="7872047at2759"/>
<organism evidence="2 3">
    <name type="scientific">Drosophila lebanonensis</name>
    <name type="common">Fruit fly</name>
    <name type="synonym">Scaptodrosophila lebanonensis</name>
    <dbReference type="NCBI Taxonomy" id="7225"/>
    <lineage>
        <taxon>Eukaryota</taxon>
        <taxon>Metazoa</taxon>
        <taxon>Ecdysozoa</taxon>
        <taxon>Arthropoda</taxon>
        <taxon>Hexapoda</taxon>
        <taxon>Insecta</taxon>
        <taxon>Pterygota</taxon>
        <taxon>Neoptera</taxon>
        <taxon>Endopterygota</taxon>
        <taxon>Diptera</taxon>
        <taxon>Brachycera</taxon>
        <taxon>Muscomorpha</taxon>
        <taxon>Ephydroidea</taxon>
        <taxon>Drosophilidae</taxon>
        <taxon>Scaptodrosophila</taxon>
    </lineage>
</organism>
<sequence length="300" mass="35336">MSVNMFLIKEEIDIDDSKMKVGEGEDRQTASQAIQSPCEPKSKRRRENETKRWTYEEIRKILEYMKLYRNVEKPTAQIYYTKLIQKLRIKCTWHTLRCKMRYMRQLLLKANALRNSAGPGLEDGDGEIQLLLKEKIMKMCPHYDQLLSVFGPEKDLKPLVLQTTPFSDNCNESSDCETSTLPSGTDEVPADNSRSDYGEYPIHEPTSYLEEFNETPPEADTIDRMSCLEAQRIELMEKQLTLETEKFRWAKEMEVKKFEAMREAESRRIAIEERKLAIEERKLQNEHELRRPSFQHLIDN</sequence>
<proteinExistence type="predicted"/>